<organism evidence="5 6">
    <name type="scientific">Ruegeria sediminis</name>
    <dbReference type="NCBI Taxonomy" id="2583820"/>
    <lineage>
        <taxon>Bacteria</taxon>
        <taxon>Pseudomonadati</taxon>
        <taxon>Pseudomonadota</taxon>
        <taxon>Alphaproteobacteria</taxon>
        <taxon>Rhodobacterales</taxon>
        <taxon>Roseobacteraceae</taxon>
        <taxon>Ruegeria</taxon>
    </lineage>
</organism>
<evidence type="ECO:0000256" key="2">
    <source>
        <dbReference type="ARBA" id="ARBA00023125"/>
    </source>
</evidence>
<dbReference type="InterPro" id="IPR032687">
    <property type="entry name" value="AraC-type_N"/>
</dbReference>
<feature type="domain" description="HTH araC/xylS-type" evidence="4">
    <location>
        <begin position="235"/>
        <end position="332"/>
    </location>
</feature>
<dbReference type="PROSITE" id="PS01124">
    <property type="entry name" value="HTH_ARAC_FAMILY_2"/>
    <property type="match status" value="1"/>
</dbReference>
<accession>A0ABY2X4E9</accession>
<dbReference type="PANTHER" id="PTHR47894">
    <property type="entry name" value="HTH-TYPE TRANSCRIPTIONAL REGULATOR GADX"/>
    <property type="match status" value="1"/>
</dbReference>
<dbReference type="SUPFAM" id="SSF46689">
    <property type="entry name" value="Homeodomain-like"/>
    <property type="match status" value="1"/>
</dbReference>
<evidence type="ECO:0000313" key="6">
    <source>
        <dbReference type="Proteomes" id="UP001193035"/>
    </source>
</evidence>
<dbReference type="Pfam" id="PF12625">
    <property type="entry name" value="Arabinose_bd"/>
    <property type="match status" value="1"/>
</dbReference>
<dbReference type="InterPro" id="IPR009057">
    <property type="entry name" value="Homeodomain-like_sf"/>
</dbReference>
<evidence type="ECO:0000256" key="1">
    <source>
        <dbReference type="ARBA" id="ARBA00023015"/>
    </source>
</evidence>
<evidence type="ECO:0000313" key="5">
    <source>
        <dbReference type="EMBL" id="TMV09687.1"/>
    </source>
</evidence>
<evidence type="ECO:0000259" key="4">
    <source>
        <dbReference type="PROSITE" id="PS01124"/>
    </source>
</evidence>
<evidence type="ECO:0000256" key="3">
    <source>
        <dbReference type="ARBA" id="ARBA00023163"/>
    </source>
</evidence>
<reference evidence="5 6" key="1">
    <citation type="submission" date="2019-05" db="EMBL/GenBank/DDBJ databases">
        <title>Ruegeria sp. nov., isolated from tidal flat.</title>
        <authorList>
            <person name="Kim W."/>
        </authorList>
    </citation>
    <scope>NUCLEOTIDE SEQUENCE [LARGE SCALE GENOMIC DNA]</scope>
    <source>
        <strain evidence="5 6">CAU 1488</strain>
    </source>
</reference>
<keyword evidence="2" id="KW-0238">DNA-binding</keyword>
<dbReference type="PANTHER" id="PTHR47894:SF1">
    <property type="entry name" value="HTH-TYPE TRANSCRIPTIONAL REGULATOR VQSM"/>
    <property type="match status" value="1"/>
</dbReference>
<comment type="caution">
    <text evidence="5">The sequence shown here is derived from an EMBL/GenBank/DDBJ whole genome shotgun (WGS) entry which is preliminary data.</text>
</comment>
<protein>
    <submittedName>
        <fullName evidence="5">AraC family transcriptional regulator</fullName>
    </submittedName>
</protein>
<name>A0ABY2X4E9_9RHOB</name>
<sequence length="339" mass="38017">MEVDVSRLRHLTSFLEKSGGSPEVVARVLKVCDLSEQDIAPPAKLFSARKEALFVRGACDALKDITFGARAGLAFKHSSSLTAYINKYSRDLREVLENTSRFHDIIDPAIAFSLRISGNFATFEAEWKDASFARYHRRTEFLFFGSLARARTICQSDFFPIEMRLQHEVGQAADKFRKLAGFPVVFGAEKMEIILSHSTLAMPIPTYDARLQEHLVEYGERLLADRRSQPLALRAKVEGLIVSSMPGRVIPADEAAASLGMSSRTFARRLRDEGVNYRDIVDDLRCDLARTFIKNGMNLSEISFTLGYSDQAAFSTAFKRWTGQPPKVFRDSAARQGET</sequence>
<dbReference type="Proteomes" id="UP001193035">
    <property type="component" value="Unassembled WGS sequence"/>
</dbReference>
<dbReference type="Gene3D" id="1.10.10.60">
    <property type="entry name" value="Homeodomain-like"/>
    <property type="match status" value="1"/>
</dbReference>
<keyword evidence="3" id="KW-0804">Transcription</keyword>
<keyword evidence="6" id="KW-1185">Reference proteome</keyword>
<gene>
    <name evidence="5" type="ORF">FGK63_01045</name>
</gene>
<dbReference type="InterPro" id="IPR018060">
    <property type="entry name" value="HTH_AraC"/>
</dbReference>
<proteinExistence type="predicted"/>
<keyword evidence="1" id="KW-0805">Transcription regulation</keyword>
<dbReference type="SMART" id="SM00342">
    <property type="entry name" value="HTH_ARAC"/>
    <property type="match status" value="1"/>
</dbReference>
<dbReference type="Pfam" id="PF12833">
    <property type="entry name" value="HTH_18"/>
    <property type="match status" value="1"/>
</dbReference>
<dbReference type="EMBL" id="VCPD01000001">
    <property type="protein sequence ID" value="TMV09687.1"/>
    <property type="molecule type" value="Genomic_DNA"/>
</dbReference>